<evidence type="ECO:0000256" key="2">
    <source>
        <dbReference type="ARBA" id="ARBA00005594"/>
    </source>
</evidence>
<evidence type="ECO:0000256" key="4">
    <source>
        <dbReference type="ARBA" id="ARBA00022490"/>
    </source>
</evidence>
<evidence type="ECO:0000256" key="7">
    <source>
        <dbReference type="ARBA" id="ARBA00022741"/>
    </source>
</evidence>
<evidence type="ECO:0000259" key="14">
    <source>
        <dbReference type="SMART" id="SM00840"/>
    </source>
</evidence>
<name>A0A431W5Z4_9DEIO</name>
<keyword evidence="10 13" id="KW-0648">Protein biosynthesis</keyword>
<dbReference type="Proteomes" id="UP000277766">
    <property type="component" value="Unassembled WGS sequence"/>
</dbReference>
<feature type="short sequence motif" description="'KMSKS' region" evidence="13">
    <location>
        <begin position="290"/>
        <end position="294"/>
    </location>
</feature>
<dbReference type="HAMAP" id="MF_00041">
    <property type="entry name" value="Cys_tRNA_synth"/>
    <property type="match status" value="1"/>
</dbReference>
<dbReference type="OrthoDB" id="9815130at2"/>
<dbReference type="GO" id="GO:0005524">
    <property type="term" value="F:ATP binding"/>
    <property type="evidence" value="ECO:0007669"/>
    <property type="project" value="UniProtKB-UniRule"/>
</dbReference>
<dbReference type="FunFam" id="3.40.50.620:FF:000130">
    <property type="entry name" value="Cysteine--tRNA ligase"/>
    <property type="match status" value="1"/>
</dbReference>
<feature type="binding site" evidence="13">
    <location>
        <position position="234"/>
    </location>
    <ligand>
        <name>Zn(2+)</name>
        <dbReference type="ChEBI" id="CHEBI:29105"/>
    </ligand>
</feature>
<dbReference type="InterPro" id="IPR024909">
    <property type="entry name" value="Cys-tRNA/MSH_ligase"/>
</dbReference>
<feature type="binding site" evidence="13">
    <location>
        <position position="263"/>
    </location>
    <ligand>
        <name>Zn(2+)</name>
        <dbReference type="ChEBI" id="CHEBI:29105"/>
    </ligand>
</feature>
<dbReference type="PANTHER" id="PTHR10890">
    <property type="entry name" value="CYSTEINYL-TRNA SYNTHETASE"/>
    <property type="match status" value="1"/>
</dbReference>
<keyword evidence="16" id="KW-1185">Reference proteome</keyword>
<evidence type="ECO:0000256" key="1">
    <source>
        <dbReference type="ARBA" id="ARBA00004496"/>
    </source>
</evidence>
<keyword evidence="9 13" id="KW-0067">ATP-binding</keyword>
<feature type="binding site" evidence="13">
    <location>
        <position position="259"/>
    </location>
    <ligand>
        <name>Zn(2+)</name>
        <dbReference type="ChEBI" id="CHEBI:29105"/>
    </ligand>
</feature>
<evidence type="ECO:0000256" key="10">
    <source>
        <dbReference type="ARBA" id="ARBA00022917"/>
    </source>
</evidence>
<dbReference type="InterPro" id="IPR015273">
    <property type="entry name" value="Cys-tRNA-synt_Ia_DALR"/>
</dbReference>
<comment type="similarity">
    <text evidence="2 13">Belongs to the class-I aminoacyl-tRNA synthetase family.</text>
</comment>
<protein>
    <recommendedName>
        <fullName evidence="13">Cysteine--tRNA ligase</fullName>
        <ecNumber evidence="13">6.1.1.16</ecNumber>
    </recommendedName>
    <alternativeName>
        <fullName evidence="13">Cysteinyl-tRNA synthetase</fullName>
        <shortName evidence="13">CysRS</shortName>
    </alternativeName>
</protein>
<dbReference type="Pfam" id="PF09190">
    <property type="entry name" value="DALR_2"/>
    <property type="match status" value="1"/>
</dbReference>
<comment type="catalytic activity">
    <reaction evidence="12 13">
        <text>tRNA(Cys) + L-cysteine + ATP = L-cysteinyl-tRNA(Cys) + AMP + diphosphate</text>
        <dbReference type="Rhea" id="RHEA:17773"/>
        <dbReference type="Rhea" id="RHEA-COMP:9661"/>
        <dbReference type="Rhea" id="RHEA-COMP:9679"/>
        <dbReference type="ChEBI" id="CHEBI:30616"/>
        <dbReference type="ChEBI" id="CHEBI:33019"/>
        <dbReference type="ChEBI" id="CHEBI:35235"/>
        <dbReference type="ChEBI" id="CHEBI:78442"/>
        <dbReference type="ChEBI" id="CHEBI:78517"/>
        <dbReference type="ChEBI" id="CHEBI:456215"/>
        <dbReference type="EC" id="6.1.1.16"/>
    </reaction>
</comment>
<evidence type="ECO:0000256" key="9">
    <source>
        <dbReference type="ARBA" id="ARBA00022840"/>
    </source>
</evidence>
<evidence type="ECO:0000313" key="16">
    <source>
        <dbReference type="Proteomes" id="UP000277766"/>
    </source>
</evidence>
<keyword evidence="6 13" id="KW-0479">Metal-binding</keyword>
<dbReference type="Pfam" id="PF01406">
    <property type="entry name" value="tRNA-synt_1e"/>
    <property type="match status" value="1"/>
</dbReference>
<evidence type="ECO:0000256" key="5">
    <source>
        <dbReference type="ARBA" id="ARBA00022598"/>
    </source>
</evidence>
<comment type="caution">
    <text evidence="15">The sequence shown here is derived from an EMBL/GenBank/DDBJ whole genome shotgun (WGS) entry which is preliminary data.</text>
</comment>
<comment type="subunit">
    <text evidence="3 13">Monomer.</text>
</comment>
<dbReference type="Pfam" id="PF23493">
    <property type="entry name" value="CysS_C"/>
    <property type="match status" value="1"/>
</dbReference>
<evidence type="ECO:0000256" key="12">
    <source>
        <dbReference type="ARBA" id="ARBA00047398"/>
    </source>
</evidence>
<dbReference type="SUPFAM" id="SSF52374">
    <property type="entry name" value="Nucleotidylyl transferase"/>
    <property type="match status" value="1"/>
</dbReference>
<feature type="short sequence motif" description="'HIGH' region" evidence="13">
    <location>
        <begin position="45"/>
        <end position="55"/>
    </location>
</feature>
<dbReference type="RefSeq" id="WP_126350792.1">
    <property type="nucleotide sequence ID" value="NZ_CP086380.1"/>
</dbReference>
<dbReference type="PRINTS" id="PR00983">
    <property type="entry name" value="TRNASYNTHCYS"/>
</dbReference>
<accession>A0A431W5Z4</accession>
<keyword evidence="4 13" id="KW-0963">Cytoplasm</keyword>
<organism evidence="15 16">
    <name type="scientific">Deinococcus radiophilus</name>
    <dbReference type="NCBI Taxonomy" id="32062"/>
    <lineage>
        <taxon>Bacteria</taxon>
        <taxon>Thermotogati</taxon>
        <taxon>Deinococcota</taxon>
        <taxon>Deinococci</taxon>
        <taxon>Deinococcales</taxon>
        <taxon>Deinococcaceae</taxon>
        <taxon>Deinococcus</taxon>
    </lineage>
</organism>
<dbReference type="SMART" id="SM00840">
    <property type="entry name" value="DALR_2"/>
    <property type="match status" value="1"/>
</dbReference>
<dbReference type="NCBIfam" id="TIGR00435">
    <property type="entry name" value="cysS"/>
    <property type="match status" value="1"/>
</dbReference>
<dbReference type="AlphaFoldDB" id="A0A431W5Z4"/>
<keyword evidence="7 13" id="KW-0547">Nucleotide-binding</keyword>
<feature type="domain" description="Cysteinyl-tRNA synthetase class Ia DALR" evidence="14">
    <location>
        <begin position="379"/>
        <end position="444"/>
    </location>
</feature>
<evidence type="ECO:0000256" key="11">
    <source>
        <dbReference type="ARBA" id="ARBA00023146"/>
    </source>
</evidence>
<evidence type="ECO:0000256" key="8">
    <source>
        <dbReference type="ARBA" id="ARBA00022833"/>
    </source>
</evidence>
<evidence type="ECO:0000256" key="13">
    <source>
        <dbReference type="HAMAP-Rule" id="MF_00041"/>
    </source>
</evidence>
<dbReference type="InterPro" id="IPR015803">
    <property type="entry name" value="Cys-tRNA-ligase"/>
</dbReference>
<dbReference type="GO" id="GO:0004817">
    <property type="term" value="F:cysteine-tRNA ligase activity"/>
    <property type="evidence" value="ECO:0007669"/>
    <property type="project" value="UniProtKB-UniRule"/>
</dbReference>
<evidence type="ECO:0000256" key="3">
    <source>
        <dbReference type="ARBA" id="ARBA00011245"/>
    </source>
</evidence>
<keyword evidence="11 13" id="KW-0030">Aminoacyl-tRNA synthetase</keyword>
<dbReference type="InterPro" id="IPR014729">
    <property type="entry name" value="Rossmann-like_a/b/a_fold"/>
</dbReference>
<dbReference type="InterPro" id="IPR032678">
    <property type="entry name" value="tRNA-synt_1_cat_dom"/>
</dbReference>
<comment type="cofactor">
    <cofactor evidence="13">
        <name>Zn(2+)</name>
        <dbReference type="ChEBI" id="CHEBI:29105"/>
    </cofactor>
    <text evidence="13">Binds 1 zinc ion per subunit.</text>
</comment>
<dbReference type="EMBL" id="RXPE01000001">
    <property type="protein sequence ID" value="RTR30764.1"/>
    <property type="molecule type" value="Genomic_DNA"/>
</dbReference>
<dbReference type="InterPro" id="IPR056411">
    <property type="entry name" value="CysS_C"/>
</dbReference>
<dbReference type="Gene3D" id="1.20.120.1910">
    <property type="entry name" value="Cysteine-tRNA ligase, C-terminal anti-codon recognition domain"/>
    <property type="match status" value="1"/>
</dbReference>
<dbReference type="Gene3D" id="3.40.50.620">
    <property type="entry name" value="HUPs"/>
    <property type="match status" value="1"/>
</dbReference>
<dbReference type="PANTHER" id="PTHR10890:SF3">
    <property type="entry name" value="CYSTEINE--TRNA LIGASE, CYTOPLASMIC"/>
    <property type="match status" value="1"/>
</dbReference>
<comment type="subcellular location">
    <subcellularLocation>
        <location evidence="1 13">Cytoplasm</location>
    </subcellularLocation>
</comment>
<dbReference type="GO" id="GO:0005829">
    <property type="term" value="C:cytosol"/>
    <property type="evidence" value="ECO:0007669"/>
    <property type="project" value="TreeGrafter"/>
</dbReference>
<evidence type="ECO:0000313" key="15">
    <source>
        <dbReference type="EMBL" id="RTR30764.1"/>
    </source>
</evidence>
<gene>
    <name evidence="13" type="primary">cysS</name>
    <name evidence="15" type="ORF">EJ104_00465</name>
</gene>
<reference evidence="15 16" key="1">
    <citation type="submission" date="2018-12" db="EMBL/GenBank/DDBJ databases">
        <title>Deinococcus radiophilus ATCC 27603 genome sequencing and assembly.</title>
        <authorList>
            <person name="Maclea K.S."/>
            <person name="Maynard C.R."/>
        </authorList>
    </citation>
    <scope>NUCLEOTIDE SEQUENCE [LARGE SCALE GENOMIC DNA]</scope>
    <source>
        <strain evidence="15 16">ATCC 27603</strain>
    </source>
</reference>
<dbReference type="GO" id="GO:0008270">
    <property type="term" value="F:zinc ion binding"/>
    <property type="evidence" value="ECO:0007669"/>
    <property type="project" value="UniProtKB-UniRule"/>
</dbReference>
<dbReference type="CDD" id="cd00672">
    <property type="entry name" value="CysRS_core"/>
    <property type="match status" value="1"/>
</dbReference>
<feature type="binding site" evidence="13">
    <location>
        <position position="43"/>
    </location>
    <ligand>
        <name>Zn(2+)</name>
        <dbReference type="ChEBI" id="CHEBI:29105"/>
    </ligand>
</feature>
<evidence type="ECO:0000256" key="6">
    <source>
        <dbReference type="ARBA" id="ARBA00022723"/>
    </source>
</evidence>
<dbReference type="InterPro" id="IPR009080">
    <property type="entry name" value="tRNAsynth_Ia_anticodon-bd"/>
</dbReference>
<sequence>MTQPEKTSPARIPDPDIFLYDTLQRQKVRFEPTSPGRVGFYLCGPTVYSDAHLGHAKANVAFDVVRRTFEHFGYSVRFVSNITDVGHLQNDSDDGEDKLLARARLEQLEPMEVADKYFWSFSDDMRALNVKRPSINPRATGHVPEQIALIEELIARGHAYESAGSVYFDVRSWPEYGKLSGRRLDEQAEGTREAVREEKRDPRDFALWKRAESGHIMRWDSPWGTGFPGWHIECSAMSLKYLGEGFDIHGGGLDLQFPHHEAEIAQAEAAGHPFARYWMHNNMLTIGGEKMSKSKGNFTTIADILKRHDPAVVRFLLISSHYRSVTEMNEEAFAAAASGYARLTGTLQAIERALEEAPAGAADRQDEGLVAKIRTHVQAFEDAMRDDFNTPKAVAELFGLSSLMNTALNSGTVATAALEEGRRAFTELGGEVLGLFTQSETPNEDSAMLVETLMELVLQARQSYRLNKQYADADRLRDTLSSAGISIEDTKEGVRWKR</sequence>
<keyword evidence="5 13" id="KW-0436">Ligase</keyword>
<dbReference type="EC" id="6.1.1.16" evidence="13"/>
<feature type="binding site" evidence="13">
    <location>
        <position position="293"/>
    </location>
    <ligand>
        <name>ATP</name>
        <dbReference type="ChEBI" id="CHEBI:30616"/>
    </ligand>
</feature>
<dbReference type="SUPFAM" id="SSF47323">
    <property type="entry name" value="Anticodon-binding domain of a subclass of class I aminoacyl-tRNA synthetases"/>
    <property type="match status" value="1"/>
</dbReference>
<keyword evidence="8 13" id="KW-0862">Zinc</keyword>
<proteinExistence type="inferred from homology"/>
<dbReference type="GO" id="GO:0006423">
    <property type="term" value="P:cysteinyl-tRNA aminoacylation"/>
    <property type="evidence" value="ECO:0007669"/>
    <property type="project" value="UniProtKB-UniRule"/>
</dbReference>